<evidence type="ECO:0000313" key="2">
    <source>
        <dbReference type="EMBL" id="QXN88313.1"/>
    </source>
</evidence>
<dbReference type="Proteomes" id="UP000694257">
    <property type="component" value="Chromosome"/>
</dbReference>
<protein>
    <submittedName>
        <fullName evidence="2">TIGR03621 family F420-dependent LLM class oxidoreductase</fullName>
    </submittedName>
</protein>
<keyword evidence="3" id="KW-1185">Reference proteome</keyword>
<dbReference type="PANTHER" id="PTHR42847:SF4">
    <property type="entry name" value="ALKANESULFONATE MONOOXYGENASE-RELATED"/>
    <property type="match status" value="1"/>
</dbReference>
<evidence type="ECO:0000313" key="3">
    <source>
        <dbReference type="Proteomes" id="UP000694257"/>
    </source>
</evidence>
<proteinExistence type="predicted"/>
<dbReference type="InterPro" id="IPR011251">
    <property type="entry name" value="Luciferase-like_dom"/>
</dbReference>
<dbReference type="PANTHER" id="PTHR42847">
    <property type="entry name" value="ALKANESULFONATE MONOOXYGENASE"/>
    <property type="match status" value="1"/>
</dbReference>
<dbReference type="RefSeq" id="WP_218469196.1">
    <property type="nucleotide sequence ID" value="NZ_BAABJN010000008.1"/>
</dbReference>
<feature type="domain" description="Luciferase-like" evidence="1">
    <location>
        <begin position="10"/>
        <end position="193"/>
    </location>
</feature>
<dbReference type="InterPro" id="IPR050172">
    <property type="entry name" value="SsuD_RutA_monooxygenase"/>
</dbReference>
<sequence length="323" mass="34561">MKPFHFATPAASGVVSPKAIQETARFAESVGFGTLVLPDHLDVPYAPIPLLTAAALATERIRVCPYVLNVDFRHPAVAAQELATLDLLSEGRLTIGLGAGWNRPEYLTTGIPFEPVGVRVTRVREAVAVLKGCFGDKPFSYAGDNYTITEHDGQPKPFHPAGPPFLLGGGGRKMLASAAQLADIVGLAPRVPPSRPGGVFFEPASITFAATAEKIAWIRKAAGERFDELELSTYASAIHPSALPVTVTDNALAIARSCVDDICSRTGAELTVDEYLDSPHVWIGTIDQLTEKCLSLRERLGISHFMLGPPRVCAELVERLAGQ</sequence>
<organism evidence="2 3">
    <name type="scientific">Nocardia iowensis</name>
    <dbReference type="NCBI Taxonomy" id="204891"/>
    <lineage>
        <taxon>Bacteria</taxon>
        <taxon>Bacillati</taxon>
        <taxon>Actinomycetota</taxon>
        <taxon>Actinomycetes</taxon>
        <taxon>Mycobacteriales</taxon>
        <taxon>Nocardiaceae</taxon>
        <taxon>Nocardia</taxon>
    </lineage>
</organism>
<reference evidence="2 3" key="1">
    <citation type="submission" date="2021-07" db="EMBL/GenBank/DDBJ databases">
        <title>Whole Genome Sequence of Nocardia Iowensis.</title>
        <authorList>
            <person name="Lamm A."/>
            <person name="Collins-Fairclough A.M."/>
            <person name="Bunk B."/>
            <person name="Sproer C."/>
        </authorList>
    </citation>
    <scope>NUCLEOTIDE SEQUENCE [LARGE SCALE GENOMIC DNA]</scope>
    <source>
        <strain evidence="2 3">NRRL 5646</strain>
    </source>
</reference>
<dbReference type="NCBIfam" id="TIGR03621">
    <property type="entry name" value="F420_MSMEG_2516"/>
    <property type="match status" value="1"/>
</dbReference>
<gene>
    <name evidence="2" type="ORF">KV110_22165</name>
</gene>
<dbReference type="InterPro" id="IPR019923">
    <property type="entry name" value="Lucif-like_OxRdtase_MSMEG_2516"/>
</dbReference>
<name>A0ABX8RFC6_NOCIO</name>
<evidence type="ECO:0000259" key="1">
    <source>
        <dbReference type="Pfam" id="PF00296"/>
    </source>
</evidence>
<dbReference type="EMBL" id="CP078145">
    <property type="protein sequence ID" value="QXN88313.1"/>
    <property type="molecule type" value="Genomic_DNA"/>
</dbReference>
<accession>A0ABX8RFC6</accession>
<dbReference type="Pfam" id="PF00296">
    <property type="entry name" value="Bac_luciferase"/>
    <property type="match status" value="1"/>
</dbReference>